<reference evidence="3 4" key="1">
    <citation type="journal article" date="2021" name="Commun. Biol.">
        <title>The genome of Shorea leprosula (Dipterocarpaceae) highlights the ecological relevance of drought in aseasonal tropical rainforests.</title>
        <authorList>
            <person name="Ng K.K.S."/>
            <person name="Kobayashi M.J."/>
            <person name="Fawcett J.A."/>
            <person name="Hatakeyama M."/>
            <person name="Paape T."/>
            <person name="Ng C.H."/>
            <person name="Ang C.C."/>
            <person name="Tnah L.H."/>
            <person name="Lee C.T."/>
            <person name="Nishiyama T."/>
            <person name="Sese J."/>
            <person name="O'Brien M.J."/>
            <person name="Copetti D."/>
            <person name="Mohd Noor M.I."/>
            <person name="Ong R.C."/>
            <person name="Putra M."/>
            <person name="Sireger I.Z."/>
            <person name="Indrioko S."/>
            <person name="Kosugi Y."/>
            <person name="Izuno A."/>
            <person name="Isagi Y."/>
            <person name="Lee S.L."/>
            <person name="Shimizu K.K."/>
        </authorList>
    </citation>
    <scope>NUCLEOTIDE SEQUENCE [LARGE SCALE GENOMIC DNA]</scope>
    <source>
        <strain evidence="3">214</strain>
    </source>
</reference>
<sequence length="81" mass="9339">MMVKQLKKGTLTMMLMLLILRLLLMVKGNRKRSVGEKASRGAKKSPCSDYSGKQIKKQDKQGKVPSKRKYRRIFLWVANTL</sequence>
<comment type="caution">
    <text evidence="3">The sequence shown here is derived from an EMBL/GenBank/DDBJ whole genome shotgun (WGS) entry which is preliminary data.</text>
</comment>
<protein>
    <recommendedName>
        <fullName evidence="5">Secreted protein</fullName>
    </recommendedName>
</protein>
<dbReference type="Proteomes" id="UP001054252">
    <property type="component" value="Unassembled WGS sequence"/>
</dbReference>
<name>A0AAV5JNA9_9ROSI</name>
<organism evidence="3 4">
    <name type="scientific">Rubroshorea leprosula</name>
    <dbReference type="NCBI Taxonomy" id="152421"/>
    <lineage>
        <taxon>Eukaryota</taxon>
        <taxon>Viridiplantae</taxon>
        <taxon>Streptophyta</taxon>
        <taxon>Embryophyta</taxon>
        <taxon>Tracheophyta</taxon>
        <taxon>Spermatophyta</taxon>
        <taxon>Magnoliopsida</taxon>
        <taxon>eudicotyledons</taxon>
        <taxon>Gunneridae</taxon>
        <taxon>Pentapetalae</taxon>
        <taxon>rosids</taxon>
        <taxon>malvids</taxon>
        <taxon>Malvales</taxon>
        <taxon>Dipterocarpaceae</taxon>
        <taxon>Rubroshorea</taxon>
    </lineage>
</organism>
<evidence type="ECO:0000313" key="4">
    <source>
        <dbReference type="Proteomes" id="UP001054252"/>
    </source>
</evidence>
<evidence type="ECO:0000313" key="3">
    <source>
        <dbReference type="EMBL" id="GKV15057.1"/>
    </source>
</evidence>
<keyword evidence="2" id="KW-0732">Signal</keyword>
<dbReference type="EMBL" id="BPVZ01000042">
    <property type="protein sequence ID" value="GKV15057.1"/>
    <property type="molecule type" value="Genomic_DNA"/>
</dbReference>
<dbReference type="AlphaFoldDB" id="A0AAV5JNA9"/>
<feature type="chain" id="PRO_5043439424" description="Secreted protein" evidence="2">
    <location>
        <begin position="29"/>
        <end position="81"/>
    </location>
</feature>
<accession>A0AAV5JNA9</accession>
<gene>
    <name evidence="3" type="ORF">SLEP1_g25859</name>
</gene>
<keyword evidence="4" id="KW-1185">Reference proteome</keyword>
<feature type="region of interest" description="Disordered" evidence="1">
    <location>
        <begin position="32"/>
        <end position="67"/>
    </location>
</feature>
<evidence type="ECO:0008006" key="5">
    <source>
        <dbReference type="Google" id="ProtNLM"/>
    </source>
</evidence>
<proteinExistence type="predicted"/>
<evidence type="ECO:0000256" key="1">
    <source>
        <dbReference type="SAM" id="MobiDB-lite"/>
    </source>
</evidence>
<evidence type="ECO:0000256" key="2">
    <source>
        <dbReference type="SAM" id="SignalP"/>
    </source>
</evidence>
<feature type="signal peptide" evidence="2">
    <location>
        <begin position="1"/>
        <end position="28"/>
    </location>
</feature>